<evidence type="ECO:0000313" key="4">
    <source>
        <dbReference type="EMBL" id="GLC23923.1"/>
    </source>
</evidence>
<feature type="signal peptide" evidence="2">
    <location>
        <begin position="1"/>
        <end position="27"/>
    </location>
</feature>
<dbReference type="EMBL" id="BRXS01000001">
    <property type="protein sequence ID" value="GLC23923.1"/>
    <property type="molecule type" value="Genomic_DNA"/>
</dbReference>
<dbReference type="PANTHER" id="PTHR16026:SF0">
    <property type="entry name" value="CARTILAGE ACIDIC PROTEIN 1"/>
    <property type="match status" value="1"/>
</dbReference>
<dbReference type="RefSeq" id="WP_284348369.1">
    <property type="nucleotide sequence ID" value="NZ_BRXS01000001.1"/>
</dbReference>
<dbReference type="Proteomes" id="UP001161325">
    <property type="component" value="Unassembled WGS sequence"/>
</dbReference>
<feature type="domain" description="ASPIC/UnbV" evidence="3">
    <location>
        <begin position="550"/>
        <end position="617"/>
    </location>
</feature>
<dbReference type="Pfam" id="PF13517">
    <property type="entry name" value="FG-GAP_3"/>
    <property type="match status" value="6"/>
</dbReference>
<protein>
    <recommendedName>
        <fullName evidence="3">ASPIC/UnbV domain-containing protein</fullName>
    </recommendedName>
</protein>
<evidence type="ECO:0000256" key="2">
    <source>
        <dbReference type="SAM" id="SignalP"/>
    </source>
</evidence>
<evidence type="ECO:0000313" key="5">
    <source>
        <dbReference type="Proteomes" id="UP001161325"/>
    </source>
</evidence>
<dbReference type="Gene3D" id="2.130.10.130">
    <property type="entry name" value="Integrin alpha, N-terminal"/>
    <property type="match status" value="3"/>
</dbReference>
<sequence>MTQTYAAWPRALAAAALLAGTLACAGAAGSADDSTAAAAPRGEAPPVDGHLFTRLPASYTGVHFVNRLEDSDTLNVFTYRNFYNGGGVAIGDLTGDSLPELVLTSNLGGATLYLNEGGLRFRDVTAKAGMKGKGGWTTGVTMADVNGDGRLDVYVSHAGPDADRRANELWVNQGTDASGVPTFVERAAEHGIADRGYSSHAAFLDYDRDGDLDLFVINNSPRPVSSFGMRNTRHVRDSLGGHRLYRNDAGKFVDVSEQAGIYGSEIGFGLGLGVGDVNRDGWPDVYVANDFFERDHLYVNRGDGTFDEAGDRQMPVMSYFSMGMDVADVDNDGWPDVYTTDMLPEDEYRFKTTSSFEGWDVYQTKLRNGYGHQAMRNMLQRNNGDGTFSDVGQMAHVDKTDWSWSALIADLDLDGLKDVYVTNGLLHDVTSQDYIAFLANDATRERTVRGGKVDYMQLIRAMSSTPLPDYAFRNAGDLRFTNEAKAWGLDTPSFSNGAAYGDLDGDGALDLVVNNVNAEAFVYRNNARTLHRDRHWLQVRLDGAGLNRFGVGARVTLWQGDAQQVQEQAPARGFQSSVDPVLTFGLGARAAADSVTVAWADGRTSVLRQVAADRRLTVRQADAPAPAAAPAPPRAASPSTTLLADVTDRTPFDFVHRENDFVDFDRERLLPKLLSTEGSYMAVGDVNGDGLDDAYVGGAKEQPGQLMLQARDGSFRRSNPGVFEPDAISEDLGAALFDADGDGDLDLYVVSGGNEFSELAPALQDRLYVNDGRGGFRKTTGQLPEEYESGSRVVAADYDRDGDVDLFVGGRVVPWKYGASPRSLLLQNDGRGRFTDVTDRLAPALARAGLVTDAVWRDVDGDARPDLVVVGEWMPITVFRNAGGGKLAPLAVAGLAQSDGWWNRIVAGDFTGDGRVDFVLGNLGLNTRLQASAAQPVTMYVKDFDGNGFAEQILATYNEGKAYPFPLRDDLIKAIPPLKARFLNYKDYARRTVADVFPDSALAGAVVRTARTFETALARNNGDGSFTLVPLPREAQLAPVYGILADDVDGDGRTDLLLAGNFDGVKPEIGRMAASYGLLLRGDGKGGFTPLPARRSGFRVPGQARDIQRLRTRDGDAYVVMRNNARPLVFRPASRD</sequence>
<name>A0AA37V903_9BACT</name>
<evidence type="ECO:0000259" key="3">
    <source>
        <dbReference type="Pfam" id="PF07593"/>
    </source>
</evidence>
<proteinExistence type="predicted"/>
<dbReference type="Pfam" id="PF07593">
    <property type="entry name" value="UnbV_ASPIC"/>
    <property type="match status" value="1"/>
</dbReference>
<dbReference type="InterPro" id="IPR028994">
    <property type="entry name" value="Integrin_alpha_N"/>
</dbReference>
<dbReference type="SUPFAM" id="SSF69318">
    <property type="entry name" value="Integrin alpha N-terminal domain"/>
    <property type="match status" value="3"/>
</dbReference>
<organism evidence="4 5">
    <name type="scientific">Roseisolibacter agri</name>
    <dbReference type="NCBI Taxonomy" id="2014610"/>
    <lineage>
        <taxon>Bacteria</taxon>
        <taxon>Pseudomonadati</taxon>
        <taxon>Gemmatimonadota</taxon>
        <taxon>Gemmatimonadia</taxon>
        <taxon>Gemmatimonadales</taxon>
        <taxon>Gemmatimonadaceae</taxon>
        <taxon>Roseisolibacter</taxon>
    </lineage>
</organism>
<dbReference type="InterPro" id="IPR013517">
    <property type="entry name" value="FG-GAP"/>
</dbReference>
<gene>
    <name evidence="4" type="ORF">rosag_04360</name>
</gene>
<reference evidence="4" key="1">
    <citation type="submission" date="2022-08" db="EMBL/GenBank/DDBJ databases">
        <title>Draft genome sequencing of Roseisolibacter agri AW1220.</title>
        <authorList>
            <person name="Tobiishi Y."/>
            <person name="Tonouchi A."/>
        </authorList>
    </citation>
    <scope>NUCLEOTIDE SEQUENCE</scope>
    <source>
        <strain evidence="4">AW1220</strain>
    </source>
</reference>
<dbReference type="PANTHER" id="PTHR16026">
    <property type="entry name" value="CARTILAGE ACIDIC PROTEIN 1"/>
    <property type="match status" value="1"/>
</dbReference>
<dbReference type="AlphaFoldDB" id="A0AA37V903"/>
<comment type="caution">
    <text evidence="4">The sequence shown here is derived from an EMBL/GenBank/DDBJ whole genome shotgun (WGS) entry which is preliminary data.</text>
</comment>
<keyword evidence="5" id="KW-1185">Reference proteome</keyword>
<keyword evidence="1 2" id="KW-0732">Signal</keyword>
<feature type="chain" id="PRO_5041465005" description="ASPIC/UnbV domain-containing protein" evidence="2">
    <location>
        <begin position="28"/>
        <end position="1136"/>
    </location>
</feature>
<evidence type="ECO:0000256" key="1">
    <source>
        <dbReference type="ARBA" id="ARBA00022729"/>
    </source>
</evidence>
<dbReference type="InterPro" id="IPR027039">
    <property type="entry name" value="Crtac1"/>
</dbReference>
<accession>A0AA37V903</accession>
<dbReference type="InterPro" id="IPR011519">
    <property type="entry name" value="UnbV_ASPIC"/>
</dbReference>